<evidence type="ECO:0000259" key="9">
    <source>
        <dbReference type="Pfam" id="PF00814"/>
    </source>
</evidence>
<evidence type="ECO:0000256" key="3">
    <source>
        <dbReference type="ARBA" id="ARBA00022694"/>
    </source>
</evidence>
<evidence type="ECO:0000256" key="4">
    <source>
        <dbReference type="ARBA" id="ARBA00022723"/>
    </source>
</evidence>
<protein>
    <recommendedName>
        <fullName evidence="8">tRNA N6-adenosine threonylcarbamoyltransferase</fullName>
        <ecNumber evidence="8">2.3.1.234</ecNumber>
    </recommendedName>
    <alternativeName>
        <fullName evidence="8">N6-L-threonylcarbamoyladenine synthase</fullName>
        <shortName evidence="8">t(6)A synthase</shortName>
    </alternativeName>
    <alternativeName>
        <fullName evidence="8">t(6)A37 threonylcarbamoyladenosine biosynthesis protein TsaD</fullName>
    </alternativeName>
    <alternativeName>
        <fullName evidence="8">tRNA threonylcarbamoyladenosine biosynthesis protein TsaD</fullName>
    </alternativeName>
</protein>
<dbReference type="GO" id="GO:0005737">
    <property type="term" value="C:cytoplasm"/>
    <property type="evidence" value="ECO:0007669"/>
    <property type="project" value="UniProtKB-SubCell"/>
</dbReference>
<dbReference type="PANTHER" id="PTHR11735:SF6">
    <property type="entry name" value="TRNA N6-ADENOSINE THREONYLCARBAMOYLTRANSFERASE, MITOCHONDRIAL"/>
    <property type="match status" value="1"/>
</dbReference>
<dbReference type="CDD" id="cd24133">
    <property type="entry name" value="ASKHA_NBD_TsaD_bac"/>
    <property type="match status" value="1"/>
</dbReference>
<accession>A0A7V3VSQ8</accession>
<comment type="cofactor">
    <cofactor evidence="8">
        <name>Fe(2+)</name>
        <dbReference type="ChEBI" id="CHEBI:29033"/>
    </cofactor>
    <text evidence="8">Binds 1 Fe(2+) ion per subunit.</text>
</comment>
<comment type="subcellular location">
    <subcellularLocation>
        <location evidence="8">Cytoplasm</location>
    </subcellularLocation>
</comment>
<feature type="domain" description="Gcp-like" evidence="9">
    <location>
        <begin position="25"/>
        <end position="303"/>
    </location>
</feature>
<dbReference type="InterPro" id="IPR017861">
    <property type="entry name" value="KAE1/TsaD"/>
</dbReference>
<dbReference type="PANTHER" id="PTHR11735">
    <property type="entry name" value="TRNA N6-ADENOSINE THREONYLCARBAMOYLTRANSFERASE"/>
    <property type="match status" value="1"/>
</dbReference>
<keyword evidence="4 8" id="KW-0479">Metal-binding</keyword>
<dbReference type="NCBIfam" id="TIGR00329">
    <property type="entry name" value="gcp_kae1"/>
    <property type="match status" value="1"/>
</dbReference>
<comment type="caution">
    <text evidence="10">The sequence shown here is derived from an EMBL/GenBank/DDBJ whole genome shotgun (WGS) entry which is preliminary data.</text>
</comment>
<dbReference type="PROSITE" id="PS01016">
    <property type="entry name" value="GLYCOPROTEASE"/>
    <property type="match status" value="1"/>
</dbReference>
<dbReference type="AlphaFoldDB" id="A0A7V3VSQ8"/>
<feature type="binding site" evidence="8">
    <location>
        <position position="181"/>
    </location>
    <ligand>
        <name>substrate</name>
    </ligand>
</feature>
<feature type="binding site" evidence="8">
    <location>
        <begin position="135"/>
        <end position="139"/>
    </location>
    <ligand>
        <name>substrate</name>
    </ligand>
</feature>
<dbReference type="EMBL" id="DTPE01000165">
    <property type="protein sequence ID" value="HGE75243.1"/>
    <property type="molecule type" value="Genomic_DNA"/>
</dbReference>
<dbReference type="InterPro" id="IPR022450">
    <property type="entry name" value="TsaD"/>
</dbReference>
<reference evidence="10" key="1">
    <citation type="journal article" date="2020" name="mSystems">
        <title>Genome- and Community-Level Interaction Insights into Carbon Utilization and Element Cycling Functions of Hydrothermarchaeota in Hydrothermal Sediment.</title>
        <authorList>
            <person name="Zhou Z."/>
            <person name="Liu Y."/>
            <person name="Xu W."/>
            <person name="Pan J."/>
            <person name="Luo Z.H."/>
            <person name="Li M."/>
        </authorList>
    </citation>
    <scope>NUCLEOTIDE SEQUENCE [LARGE SCALE GENOMIC DNA]</scope>
    <source>
        <strain evidence="10">SpSt-966</strain>
    </source>
</reference>
<dbReference type="GO" id="GO:0002949">
    <property type="term" value="P:tRNA threonylcarbamoyladenosine modification"/>
    <property type="evidence" value="ECO:0007669"/>
    <property type="project" value="UniProtKB-UniRule"/>
</dbReference>
<keyword evidence="1 8" id="KW-0963">Cytoplasm</keyword>
<evidence type="ECO:0000313" key="10">
    <source>
        <dbReference type="EMBL" id="HGE75243.1"/>
    </source>
</evidence>
<sequence>MALILGIESSCDETSVSIVENGERILSEKTASQIDVHALYGGVVPEIASRYHLEKISILTKMVFDEVKIEPKQISAVAVTYGPGLIGPLLVGLSYAKALAYALHVPLIGVNHIIGHLNAVFLFDKTIVFPCLVLMVSGAHTEIFHMRSMNDFSVLGKSIDDAAGESFDKVARMLGLPYPGGPQIDMISKNGQPIYDFTKPKTAGKYDFSFSGLKTHVRYFLRDNSNVKIEDVGASFQETVSSMLVDKIVLAAKEYRIKDIIVAGGVAANSAIRRKTEEAGKSYGLSFHFPPIKYCTDNASMIAAAGWYDYKAGRFADLELNAVPNLEV</sequence>
<dbReference type="Gene3D" id="3.30.420.40">
    <property type="match status" value="2"/>
</dbReference>
<name>A0A7V3VSQ8_9BACT</name>
<proteinExistence type="inferred from homology"/>
<comment type="catalytic activity">
    <reaction evidence="7 8">
        <text>L-threonylcarbamoyladenylate + adenosine(37) in tRNA = N(6)-L-threonylcarbamoyladenosine(37) in tRNA + AMP + H(+)</text>
        <dbReference type="Rhea" id="RHEA:37059"/>
        <dbReference type="Rhea" id="RHEA-COMP:10162"/>
        <dbReference type="Rhea" id="RHEA-COMP:10163"/>
        <dbReference type="ChEBI" id="CHEBI:15378"/>
        <dbReference type="ChEBI" id="CHEBI:73682"/>
        <dbReference type="ChEBI" id="CHEBI:74411"/>
        <dbReference type="ChEBI" id="CHEBI:74418"/>
        <dbReference type="ChEBI" id="CHEBI:456215"/>
        <dbReference type="EC" id="2.3.1.234"/>
    </reaction>
</comment>
<feature type="binding site" evidence="8">
    <location>
        <position position="269"/>
    </location>
    <ligand>
        <name>substrate</name>
    </ligand>
</feature>
<feature type="binding site" evidence="8">
    <location>
        <position position="185"/>
    </location>
    <ligand>
        <name>substrate</name>
    </ligand>
</feature>
<feature type="binding site" evidence="8">
    <location>
        <position position="112"/>
    </location>
    <ligand>
        <name>Fe cation</name>
        <dbReference type="ChEBI" id="CHEBI:24875"/>
    </ligand>
</feature>
<keyword evidence="5 8" id="KW-0408">Iron</keyword>
<keyword evidence="2 8" id="KW-0808">Transferase</keyword>
<dbReference type="HAMAP" id="MF_01445">
    <property type="entry name" value="TsaD"/>
    <property type="match status" value="1"/>
</dbReference>
<dbReference type="FunFam" id="3.30.420.40:FF:000040">
    <property type="entry name" value="tRNA N6-adenosine threonylcarbamoyltransferase"/>
    <property type="match status" value="1"/>
</dbReference>
<evidence type="ECO:0000256" key="2">
    <source>
        <dbReference type="ARBA" id="ARBA00022679"/>
    </source>
</evidence>
<keyword evidence="6 8" id="KW-0012">Acyltransferase</keyword>
<dbReference type="SUPFAM" id="SSF53067">
    <property type="entry name" value="Actin-like ATPase domain"/>
    <property type="match status" value="2"/>
</dbReference>
<evidence type="ECO:0000256" key="1">
    <source>
        <dbReference type="ARBA" id="ARBA00022490"/>
    </source>
</evidence>
<dbReference type="PRINTS" id="PR00789">
    <property type="entry name" value="OSIALOPTASE"/>
</dbReference>
<dbReference type="InterPro" id="IPR000905">
    <property type="entry name" value="Gcp-like_dom"/>
</dbReference>
<evidence type="ECO:0000256" key="8">
    <source>
        <dbReference type="HAMAP-Rule" id="MF_01445"/>
    </source>
</evidence>
<comment type="similarity">
    <text evidence="8">Belongs to the KAE1 / TsaD family.</text>
</comment>
<gene>
    <name evidence="8 10" type="primary">tsaD</name>
    <name evidence="10" type="ORF">ENX73_03870</name>
</gene>
<evidence type="ECO:0000256" key="5">
    <source>
        <dbReference type="ARBA" id="ARBA00023004"/>
    </source>
</evidence>
<keyword evidence="3 8" id="KW-0819">tRNA processing</keyword>
<dbReference type="GO" id="GO:0061711">
    <property type="term" value="F:tRNA N(6)-L-threonylcarbamoyladenine synthase activity"/>
    <property type="evidence" value="ECO:0007669"/>
    <property type="project" value="UniProtKB-EC"/>
</dbReference>
<feature type="binding site" evidence="8">
    <location>
        <position position="168"/>
    </location>
    <ligand>
        <name>substrate</name>
    </ligand>
</feature>
<dbReference type="GO" id="GO:0005506">
    <property type="term" value="F:iron ion binding"/>
    <property type="evidence" value="ECO:0007669"/>
    <property type="project" value="UniProtKB-UniRule"/>
</dbReference>
<dbReference type="InterPro" id="IPR017860">
    <property type="entry name" value="Peptidase_M22_CS"/>
</dbReference>
<comment type="function">
    <text evidence="8">Required for the formation of a threonylcarbamoyl group on adenosine at position 37 (t(6)A37) in tRNAs that read codons beginning with adenine. Is involved in the transfer of the threonylcarbamoyl moiety of threonylcarbamoyl-AMP (TC-AMP) to the N6 group of A37, together with TsaE and TsaB. TsaD likely plays a direct catalytic role in this reaction.</text>
</comment>
<dbReference type="Pfam" id="PF00814">
    <property type="entry name" value="TsaD"/>
    <property type="match status" value="1"/>
</dbReference>
<evidence type="ECO:0000256" key="6">
    <source>
        <dbReference type="ARBA" id="ARBA00023315"/>
    </source>
</evidence>
<dbReference type="NCBIfam" id="TIGR03723">
    <property type="entry name" value="T6A_TsaD_YgjD"/>
    <property type="match status" value="1"/>
</dbReference>
<feature type="binding site" evidence="8">
    <location>
        <position position="116"/>
    </location>
    <ligand>
        <name>Fe cation</name>
        <dbReference type="ChEBI" id="CHEBI:24875"/>
    </ligand>
</feature>
<feature type="binding site" evidence="8">
    <location>
        <position position="297"/>
    </location>
    <ligand>
        <name>Fe cation</name>
        <dbReference type="ChEBI" id="CHEBI:24875"/>
    </ligand>
</feature>
<organism evidence="10">
    <name type="scientific">Mesoaciditoga lauensis</name>
    <dbReference type="NCBI Taxonomy" id="1495039"/>
    <lineage>
        <taxon>Bacteria</taxon>
        <taxon>Thermotogati</taxon>
        <taxon>Thermotogota</taxon>
        <taxon>Thermotogae</taxon>
        <taxon>Mesoaciditogales</taxon>
        <taxon>Mesoaciditogaceae</taxon>
        <taxon>Mesoaciditoga</taxon>
    </lineage>
</organism>
<evidence type="ECO:0000256" key="7">
    <source>
        <dbReference type="ARBA" id="ARBA00048117"/>
    </source>
</evidence>
<dbReference type="InterPro" id="IPR043129">
    <property type="entry name" value="ATPase_NBD"/>
</dbReference>
<dbReference type="EC" id="2.3.1.234" evidence="8"/>